<keyword evidence="3" id="KW-1185">Reference proteome</keyword>
<dbReference type="InterPro" id="IPR016040">
    <property type="entry name" value="NAD(P)-bd_dom"/>
</dbReference>
<dbReference type="PANTHER" id="PTHR43162">
    <property type="match status" value="1"/>
</dbReference>
<accession>A0A1B8ZZR4</accession>
<name>A0A1B8ZZR4_9FLAO</name>
<dbReference type="Gene3D" id="3.90.25.10">
    <property type="entry name" value="UDP-galactose 4-epimerase, domain 1"/>
    <property type="match status" value="1"/>
</dbReference>
<dbReference type="OrthoDB" id="2149806at2"/>
<protein>
    <recommendedName>
        <fullName evidence="1">NAD(P)-binding domain-containing protein</fullName>
    </recommendedName>
</protein>
<dbReference type="Gene3D" id="3.40.50.720">
    <property type="entry name" value="NAD(P)-binding Rossmann-like Domain"/>
    <property type="match status" value="1"/>
</dbReference>
<dbReference type="SUPFAM" id="SSF51735">
    <property type="entry name" value="NAD(P)-binding Rossmann-fold domains"/>
    <property type="match status" value="1"/>
</dbReference>
<evidence type="ECO:0000313" key="2">
    <source>
        <dbReference type="EMBL" id="OCA77085.1"/>
    </source>
</evidence>
<evidence type="ECO:0000313" key="3">
    <source>
        <dbReference type="Proteomes" id="UP000092651"/>
    </source>
</evidence>
<comment type="caution">
    <text evidence="2">The sequence shown here is derived from an EMBL/GenBank/DDBJ whole genome shotgun (WGS) entry which is preliminary data.</text>
</comment>
<sequence length="297" mass="32372">MNIVITGSLGNIGLPLAKQLVNENTVTVVSRSEQNKASIEAIGAKPAIGSVEDVNFLTETFRGADAVYLMIPSVNFFDPENDVLDFYRKIAAIYTEAILKSGVKKVVHLSSMGAHLESGAGLLTSHHIAENIIRTLPDDVAVTFVRPPSFFSNIYGFIPTIKSQNSIFSNYGAEVVEPWVAPKDIAAVIAEELTGVSDGKKVRYVVSEELSGNDLVQTIGSAIQNPGLNWLEITDGQLAVSLLQNGMSQQTAKLFLEMNKGRADGTIYSEYYLNKPVLSETKLDDFMVDFIKVYDSE</sequence>
<dbReference type="Pfam" id="PF13460">
    <property type="entry name" value="NAD_binding_10"/>
    <property type="match status" value="1"/>
</dbReference>
<feature type="domain" description="NAD(P)-binding" evidence="1">
    <location>
        <begin position="7"/>
        <end position="193"/>
    </location>
</feature>
<proteinExistence type="predicted"/>
<evidence type="ECO:0000259" key="1">
    <source>
        <dbReference type="Pfam" id="PF13460"/>
    </source>
</evidence>
<dbReference type="InterPro" id="IPR051604">
    <property type="entry name" value="Ergot_Alk_Oxidoreductase"/>
</dbReference>
<dbReference type="EMBL" id="MAYH01000001">
    <property type="protein sequence ID" value="OCA77085.1"/>
    <property type="molecule type" value="Genomic_DNA"/>
</dbReference>
<gene>
    <name evidence="2" type="ORF">BBI01_01075</name>
</gene>
<dbReference type="InterPro" id="IPR036291">
    <property type="entry name" value="NAD(P)-bd_dom_sf"/>
</dbReference>
<dbReference type="Proteomes" id="UP000092651">
    <property type="component" value="Unassembled WGS sequence"/>
</dbReference>
<organism evidence="2 3">
    <name type="scientific">Chryseobacterium artocarpi</name>
    <dbReference type="NCBI Taxonomy" id="1414727"/>
    <lineage>
        <taxon>Bacteria</taxon>
        <taxon>Pseudomonadati</taxon>
        <taxon>Bacteroidota</taxon>
        <taxon>Flavobacteriia</taxon>
        <taxon>Flavobacteriales</taxon>
        <taxon>Weeksellaceae</taxon>
        <taxon>Chryseobacterium group</taxon>
        <taxon>Chryseobacterium</taxon>
    </lineage>
</organism>
<reference evidence="2 3" key="1">
    <citation type="submission" date="2016-07" db="EMBL/GenBank/DDBJ databases">
        <authorList>
            <person name="Jeong J.-J."/>
            <person name="Kim D.W."/>
            <person name="Sang M.K."/>
            <person name="Choi I.-G."/>
            <person name="Kim K.D."/>
        </authorList>
    </citation>
    <scope>NUCLEOTIDE SEQUENCE [LARGE SCALE GENOMIC DNA]</scope>
    <source>
        <strain evidence="2 3">UTM-3</strain>
    </source>
</reference>
<dbReference type="PANTHER" id="PTHR43162:SF1">
    <property type="entry name" value="PRESTALK A DIFFERENTIATION PROTEIN A"/>
    <property type="match status" value="1"/>
</dbReference>
<dbReference type="AlphaFoldDB" id="A0A1B8ZZR4"/>
<dbReference type="RefSeq" id="WP_065392839.1">
    <property type="nucleotide sequence ID" value="NZ_MAYH01000001.1"/>
</dbReference>